<evidence type="ECO:0000313" key="2">
    <source>
        <dbReference type="EMBL" id="QHT71748.1"/>
    </source>
</evidence>
<feature type="domain" description="Metallo-beta-lactamase" evidence="1">
    <location>
        <begin position="75"/>
        <end position="245"/>
    </location>
</feature>
<dbReference type="Gene3D" id="3.60.15.10">
    <property type="entry name" value="Ribonuclease Z/Hydroxyacylglutathione hydrolase-like"/>
    <property type="match status" value="1"/>
</dbReference>
<dbReference type="KEGG" id="rhoz:GXP67_36335"/>
<accession>A0A6C0GU71</accession>
<keyword evidence="2" id="KW-0378">Hydrolase</keyword>
<keyword evidence="3" id="KW-1185">Reference proteome</keyword>
<reference evidence="2 3" key="1">
    <citation type="submission" date="2020-01" db="EMBL/GenBank/DDBJ databases">
        <authorList>
            <person name="Kim M.K."/>
        </authorList>
    </citation>
    <scope>NUCLEOTIDE SEQUENCE [LARGE SCALE GENOMIC DNA]</scope>
    <source>
        <strain evidence="2 3">172606-1</strain>
    </source>
</reference>
<dbReference type="EMBL" id="CP048222">
    <property type="protein sequence ID" value="QHT71748.1"/>
    <property type="molecule type" value="Genomic_DNA"/>
</dbReference>
<dbReference type="RefSeq" id="WP_162447672.1">
    <property type="nucleotide sequence ID" value="NZ_CP048222.1"/>
</dbReference>
<protein>
    <submittedName>
        <fullName evidence="2">MBL fold metallo-hydrolase</fullName>
    </submittedName>
</protein>
<dbReference type="InterPro" id="IPR036866">
    <property type="entry name" value="RibonucZ/Hydroxyglut_hydro"/>
</dbReference>
<evidence type="ECO:0000259" key="1">
    <source>
        <dbReference type="SMART" id="SM00849"/>
    </source>
</evidence>
<organism evidence="2 3">
    <name type="scientific">Rhodocytophaga rosea</name>
    <dbReference type="NCBI Taxonomy" id="2704465"/>
    <lineage>
        <taxon>Bacteria</taxon>
        <taxon>Pseudomonadati</taxon>
        <taxon>Bacteroidota</taxon>
        <taxon>Cytophagia</taxon>
        <taxon>Cytophagales</taxon>
        <taxon>Rhodocytophagaceae</taxon>
        <taxon>Rhodocytophaga</taxon>
    </lineage>
</organism>
<dbReference type="SMART" id="SM00849">
    <property type="entry name" value="Lactamase_B"/>
    <property type="match status" value="1"/>
</dbReference>
<dbReference type="PANTHER" id="PTHR36839:SF1">
    <property type="entry name" value="METALLO-BETA-LACTAMASE FAMILY PROTEIN (AFU_ORTHOLOGUE AFUA_5G12770)"/>
    <property type="match status" value="1"/>
</dbReference>
<dbReference type="PANTHER" id="PTHR36839">
    <property type="entry name" value="METALLO-BETA-LACTAMASE FAMILY PROTEIN (AFU_ORTHOLOGUE AFUA_5G12770)"/>
    <property type="match status" value="1"/>
</dbReference>
<gene>
    <name evidence="2" type="ORF">GXP67_36335</name>
</gene>
<name>A0A6C0GU71_9BACT</name>
<proteinExistence type="predicted"/>
<dbReference type="AlphaFoldDB" id="A0A6C0GU71"/>
<dbReference type="GO" id="GO:0016787">
    <property type="term" value="F:hydrolase activity"/>
    <property type="evidence" value="ECO:0007669"/>
    <property type="project" value="UniProtKB-KW"/>
</dbReference>
<sequence>MASASYICITCGTQFSPSLTPPNSCPICEDERQYLPVGGQQWTSLQKLRNSHKNCFLKKEEDLYGIGTVPEFGIGQRALLVRTPSGNLLWDCISLLDEATLDIIAGLGGLAAIAISHPHYYTTMVEWSQAFGNIPIYLHEDDRSYVMRADKCIEYWQGETLQILTELTLIRCGGHFQGGVVLHWPAGAAGKGVLLTGDIIQVVADRKHVSFMYSYPNLIPLSASKVKKIVSAVEPFTYDRIYGAWWRRSTIEKNAKTALQRSAERYLQYIKD</sequence>
<dbReference type="SUPFAM" id="SSF56281">
    <property type="entry name" value="Metallo-hydrolase/oxidoreductase"/>
    <property type="match status" value="1"/>
</dbReference>
<dbReference type="InterPro" id="IPR001279">
    <property type="entry name" value="Metallo-B-lactamas"/>
</dbReference>
<evidence type="ECO:0000313" key="3">
    <source>
        <dbReference type="Proteomes" id="UP000480178"/>
    </source>
</evidence>
<dbReference type="Proteomes" id="UP000480178">
    <property type="component" value="Chromosome"/>
</dbReference>